<dbReference type="FunCoup" id="A0A2N3N2Z9">
    <property type="interactions" value="145"/>
</dbReference>
<dbReference type="GO" id="GO:0005730">
    <property type="term" value="C:nucleolus"/>
    <property type="evidence" value="ECO:0007669"/>
    <property type="project" value="UniProtKB-SubCell"/>
</dbReference>
<dbReference type="EMBL" id="NLAX01001033">
    <property type="protein sequence ID" value="PKS06811.1"/>
    <property type="molecule type" value="Genomic_DNA"/>
</dbReference>
<evidence type="ECO:0000256" key="4">
    <source>
        <dbReference type="ARBA" id="ARBA00018689"/>
    </source>
</evidence>
<dbReference type="Pfam" id="PF10153">
    <property type="entry name" value="Efg1"/>
    <property type="match status" value="1"/>
</dbReference>
<evidence type="ECO:0000256" key="6">
    <source>
        <dbReference type="ARBA" id="ARBA00022552"/>
    </source>
</evidence>
<organism evidence="11 12">
    <name type="scientific">Lomentospora prolificans</name>
    <dbReference type="NCBI Taxonomy" id="41688"/>
    <lineage>
        <taxon>Eukaryota</taxon>
        <taxon>Fungi</taxon>
        <taxon>Dikarya</taxon>
        <taxon>Ascomycota</taxon>
        <taxon>Pezizomycotina</taxon>
        <taxon>Sordariomycetes</taxon>
        <taxon>Hypocreomycetidae</taxon>
        <taxon>Microascales</taxon>
        <taxon>Microascaceae</taxon>
        <taxon>Lomentospora</taxon>
    </lineage>
</organism>
<comment type="subcellular location">
    <subcellularLocation>
        <location evidence="2">Nucleus</location>
        <location evidence="2">Nucleolus</location>
    </subcellularLocation>
</comment>
<dbReference type="PANTHER" id="PTHR33911:SF1">
    <property type="entry name" value="RRNA-PROCESSING PROTEIN EFG1"/>
    <property type="match status" value="1"/>
</dbReference>
<evidence type="ECO:0000256" key="1">
    <source>
        <dbReference type="ARBA" id="ARBA00002773"/>
    </source>
</evidence>
<dbReference type="STRING" id="41688.A0A2N3N2Z9"/>
<gene>
    <name evidence="11" type="ORF">jhhlp_006886</name>
</gene>
<feature type="compositionally biased region" description="Polar residues" evidence="10">
    <location>
        <begin position="16"/>
        <end position="26"/>
    </location>
</feature>
<reference evidence="11 12" key="1">
    <citation type="journal article" date="2017" name="G3 (Bethesda)">
        <title>First Draft Genome Sequence of the Pathogenic Fungus Lomentospora prolificans (Formerly Scedosporium prolificans).</title>
        <authorList>
            <person name="Luo R."/>
            <person name="Zimin A."/>
            <person name="Workman R."/>
            <person name="Fan Y."/>
            <person name="Pertea G."/>
            <person name="Grossman N."/>
            <person name="Wear M.P."/>
            <person name="Jia B."/>
            <person name="Miller H."/>
            <person name="Casadevall A."/>
            <person name="Timp W."/>
            <person name="Zhang S.X."/>
            <person name="Salzberg S.L."/>
        </authorList>
    </citation>
    <scope>NUCLEOTIDE SEQUENCE [LARGE SCALE GENOMIC DNA]</scope>
    <source>
        <strain evidence="11 12">JHH-5317</strain>
    </source>
</reference>
<comment type="function">
    <text evidence="1">Involved in rRNA processing.</text>
</comment>
<name>A0A2N3N2Z9_9PEZI</name>
<evidence type="ECO:0000313" key="11">
    <source>
        <dbReference type="EMBL" id="PKS06811.1"/>
    </source>
</evidence>
<keyword evidence="8" id="KW-0539">Nucleus</keyword>
<evidence type="ECO:0000256" key="7">
    <source>
        <dbReference type="ARBA" id="ARBA00023054"/>
    </source>
</evidence>
<feature type="compositionally biased region" description="Low complexity" evidence="10">
    <location>
        <begin position="1"/>
        <end position="15"/>
    </location>
</feature>
<evidence type="ECO:0000313" key="12">
    <source>
        <dbReference type="Proteomes" id="UP000233524"/>
    </source>
</evidence>
<evidence type="ECO:0000256" key="2">
    <source>
        <dbReference type="ARBA" id="ARBA00004604"/>
    </source>
</evidence>
<protein>
    <recommendedName>
        <fullName evidence="4">rRNA-processing protein EFG1</fullName>
    </recommendedName>
    <alternativeName>
        <fullName evidence="5">rRNA-processing protein efg1</fullName>
    </alternativeName>
</protein>
<dbReference type="InParanoid" id="A0A2N3N2Z9"/>
<dbReference type="InterPro" id="IPR050786">
    <property type="entry name" value="EFG1_rRNA-proc"/>
</dbReference>
<feature type="region of interest" description="Disordered" evidence="10">
    <location>
        <begin position="1"/>
        <end position="48"/>
    </location>
</feature>
<feature type="coiled-coil region" evidence="9">
    <location>
        <begin position="109"/>
        <end position="145"/>
    </location>
</feature>
<dbReference type="InterPro" id="IPR019310">
    <property type="entry name" value="Efg1"/>
</dbReference>
<comment type="caution">
    <text evidence="11">The sequence shown here is derived from an EMBL/GenBank/DDBJ whole genome shotgun (WGS) entry which is preliminary data.</text>
</comment>
<keyword evidence="6" id="KW-0698">rRNA processing</keyword>
<feature type="compositionally biased region" description="Acidic residues" evidence="10">
    <location>
        <begin position="239"/>
        <end position="258"/>
    </location>
</feature>
<comment type="similarity">
    <text evidence="3">Belongs to the EFG1 family.</text>
</comment>
<feature type="region of interest" description="Disordered" evidence="10">
    <location>
        <begin position="205"/>
        <end position="258"/>
    </location>
</feature>
<feature type="compositionally biased region" description="Basic residues" evidence="10">
    <location>
        <begin position="27"/>
        <end position="39"/>
    </location>
</feature>
<evidence type="ECO:0000256" key="10">
    <source>
        <dbReference type="SAM" id="MobiDB-lite"/>
    </source>
</evidence>
<dbReference type="GO" id="GO:0030688">
    <property type="term" value="C:preribosome, small subunit precursor"/>
    <property type="evidence" value="ECO:0007669"/>
    <property type="project" value="TreeGrafter"/>
</dbReference>
<keyword evidence="12" id="KW-1185">Reference proteome</keyword>
<dbReference type="OrthoDB" id="47732at2759"/>
<dbReference type="AlphaFoldDB" id="A0A2N3N2Z9"/>
<dbReference type="VEuPathDB" id="FungiDB:jhhlp_006886"/>
<sequence>MASSKRSFSDMSKSDNQPNDSKASSRPTKRKRFGAKPKSKSKDGSINALKKRVRTIERLFNKNDDIPGHIRVELERELSAHKASIAEITYRKKRSEMIKKYHMVRFFERQKAERLVKQLKKRLSSEATTEKADEIKAKLEIAEVDLAYTRYYPFLEPYISLYPKKVAKDGSTATAKAALDAERPPIWKEVQEALGQGTRALEKLRDRNPDGEPIVLKADKEPQAFAIRKKSPKDKVTEDDMDAGPSDQESDSDGFFEE</sequence>
<evidence type="ECO:0000256" key="5">
    <source>
        <dbReference type="ARBA" id="ARBA00019827"/>
    </source>
</evidence>
<evidence type="ECO:0000256" key="9">
    <source>
        <dbReference type="SAM" id="Coils"/>
    </source>
</evidence>
<accession>A0A2N3N2Z9</accession>
<evidence type="ECO:0000256" key="8">
    <source>
        <dbReference type="ARBA" id="ARBA00023242"/>
    </source>
</evidence>
<dbReference type="GO" id="GO:0000462">
    <property type="term" value="P:maturation of SSU-rRNA from tricistronic rRNA transcript (SSU-rRNA, 5.8S rRNA, LSU-rRNA)"/>
    <property type="evidence" value="ECO:0007669"/>
    <property type="project" value="TreeGrafter"/>
</dbReference>
<dbReference type="PANTHER" id="PTHR33911">
    <property type="entry name" value="RRNA-PROCESSING PROTEIN EFG1"/>
    <property type="match status" value="1"/>
</dbReference>
<keyword evidence="7 9" id="KW-0175">Coiled coil</keyword>
<dbReference type="Proteomes" id="UP000233524">
    <property type="component" value="Unassembled WGS sequence"/>
</dbReference>
<evidence type="ECO:0000256" key="3">
    <source>
        <dbReference type="ARBA" id="ARBA00006916"/>
    </source>
</evidence>
<proteinExistence type="inferred from homology"/>